<evidence type="ECO:0000256" key="3">
    <source>
        <dbReference type="ARBA" id="ARBA00022729"/>
    </source>
</evidence>
<evidence type="ECO:0000313" key="5">
    <source>
        <dbReference type="EMBL" id="CBK42407.1"/>
    </source>
</evidence>
<dbReference type="GO" id="GO:0005576">
    <property type="term" value="C:extracellular region"/>
    <property type="evidence" value="ECO:0007669"/>
    <property type="project" value="UniProtKB-SubCell"/>
</dbReference>
<dbReference type="EMBL" id="FP929003">
    <property type="protein sequence ID" value="CBK42407.1"/>
    <property type="molecule type" value="Genomic_DNA"/>
</dbReference>
<evidence type="ECO:0000259" key="4">
    <source>
        <dbReference type="Pfam" id="PF22842"/>
    </source>
</evidence>
<evidence type="ECO:0000256" key="2">
    <source>
        <dbReference type="ARBA" id="ARBA00022525"/>
    </source>
</evidence>
<dbReference type="Pfam" id="PF22842">
    <property type="entry name" value="Pel9A-like_beta_helix"/>
    <property type="match status" value="1"/>
</dbReference>
<protein>
    <recommendedName>
        <fullName evidence="4">Pel9A-like right handed beta-helix region domain-containing protein</fullName>
    </recommendedName>
</protein>
<organism evidence="5 6">
    <name type="scientific">Nitrospira defluvii</name>
    <dbReference type="NCBI Taxonomy" id="330214"/>
    <lineage>
        <taxon>Bacteria</taxon>
        <taxon>Pseudomonadati</taxon>
        <taxon>Nitrospirota</taxon>
        <taxon>Nitrospiria</taxon>
        <taxon>Nitrospirales</taxon>
        <taxon>Nitrospiraceae</taxon>
        <taxon>Nitrospira</taxon>
    </lineage>
</organism>
<dbReference type="SUPFAM" id="SSF51126">
    <property type="entry name" value="Pectin lyase-like"/>
    <property type="match status" value="1"/>
</dbReference>
<dbReference type="STRING" id="330214.NIDE2701"/>
<sequence length="459" mass="48581">MSTFTHVTKVKRMTCVLATISILTFPGPFMSTSPAAAERLFYVSPSGDDSNPGIEEAPWKTIGKAARTLVSGDTAIVMDGTYTEGEIVFRNSGTASEPITLRAQNKHLAILSSTSGCSPNISISASHVTIEGLRSSISASNVPCSSVNSASGTAVRCWSASTPSTSNQSSGHVGCKVRGMLIDASPARGHGVKTNQDFSLVENCVSYSGIEAFNNTGTIFRNNIVLGSDAWGTSLVAKGGVRNFQAYNNRVHIRSAWGYGIVLGGASGSQWLYDPPSGLEAYNSVAYNNVVLNENGSTAYSIGMRGAKDSAIFNNVMIGGYLFLSPGYSGSPSMNPTIKNNIFTCLSGNVLGQWNYTGTLSADYNNFYNCSASPTQIHPIIGNPLFIDSQSDWHLTSGSPAIGKGTPIQMNGFNGEIITVNMDRDGKVRTVPWDLGIYAMNAAIADTTAPARPIIVRIE</sequence>
<evidence type="ECO:0000256" key="1">
    <source>
        <dbReference type="ARBA" id="ARBA00004613"/>
    </source>
</evidence>
<dbReference type="PANTHER" id="PTHR40088">
    <property type="entry name" value="PECTATE LYASE (EUROFUNG)"/>
    <property type="match status" value="1"/>
</dbReference>
<evidence type="ECO:0000313" key="6">
    <source>
        <dbReference type="Proteomes" id="UP000001660"/>
    </source>
</evidence>
<gene>
    <name evidence="5" type="ORF">NIDE2701</name>
</gene>
<dbReference type="InterPro" id="IPR053868">
    <property type="entry name" value="Pel9A-like_beta_helix"/>
</dbReference>
<dbReference type="eggNOG" id="COG5434">
    <property type="taxonomic scope" value="Bacteria"/>
</dbReference>
<keyword evidence="3" id="KW-0732">Signal</keyword>
<proteinExistence type="predicted"/>
<feature type="domain" description="Pel9A-like right handed beta-helix region" evidence="4">
    <location>
        <begin position="33"/>
        <end position="83"/>
    </location>
</feature>
<dbReference type="KEGG" id="nde:NIDE2701"/>
<dbReference type="InterPro" id="IPR052052">
    <property type="entry name" value="Polysaccharide_Lyase_9"/>
</dbReference>
<accession>D8PGM0</accession>
<dbReference type="Proteomes" id="UP000001660">
    <property type="component" value="Chromosome"/>
</dbReference>
<name>D8PGM0_9BACT</name>
<dbReference type="CAZy" id="PL9">
    <property type="family name" value="Polysaccharide Lyase Family 9"/>
</dbReference>
<dbReference type="GO" id="GO:0016837">
    <property type="term" value="F:carbon-oxygen lyase activity, acting on polysaccharides"/>
    <property type="evidence" value="ECO:0007669"/>
    <property type="project" value="TreeGrafter"/>
</dbReference>
<comment type="subcellular location">
    <subcellularLocation>
        <location evidence="1">Secreted</location>
    </subcellularLocation>
</comment>
<dbReference type="HOGENOM" id="CLU_595410_0_0_0"/>
<dbReference type="Gene3D" id="2.160.20.10">
    <property type="entry name" value="Single-stranded right-handed beta-helix, Pectin lyase-like"/>
    <property type="match status" value="1"/>
</dbReference>
<keyword evidence="2" id="KW-0964">Secreted</keyword>
<reference evidence="5 6" key="1">
    <citation type="journal article" date="2010" name="Proc. Natl. Acad. Sci. U.S.A.">
        <title>A Nitrospira metagenome illuminates the physiology and evolution of globally important nitrite-oxidizing bacteria.</title>
        <authorList>
            <person name="Lucker S."/>
            <person name="Wagner M."/>
            <person name="Maixner F."/>
            <person name="Pelletier E."/>
            <person name="Koch H."/>
            <person name="Vacherie B."/>
            <person name="Rattei T."/>
            <person name="Sinninghe Damste J."/>
            <person name="Spieck E."/>
            <person name="Le Paslier D."/>
            <person name="Daims H."/>
        </authorList>
    </citation>
    <scope>NUCLEOTIDE SEQUENCE [LARGE SCALE GENOMIC DNA]</scope>
</reference>
<dbReference type="InterPro" id="IPR012334">
    <property type="entry name" value="Pectin_lyas_fold"/>
</dbReference>
<dbReference type="AlphaFoldDB" id="D8PGM0"/>
<dbReference type="PANTHER" id="PTHR40088:SF2">
    <property type="entry name" value="SECRETED SUGAR HYDROLASE"/>
    <property type="match status" value="1"/>
</dbReference>
<keyword evidence="6" id="KW-1185">Reference proteome</keyword>
<dbReference type="InterPro" id="IPR011050">
    <property type="entry name" value="Pectin_lyase_fold/virulence"/>
</dbReference>